<feature type="domain" description="PDZ GRASP-type" evidence="4">
    <location>
        <begin position="119"/>
        <end position="208"/>
    </location>
</feature>
<dbReference type="InterPro" id="IPR040815">
    <property type="entry name" value="Nas2_N"/>
</dbReference>
<dbReference type="Gene3D" id="2.30.42.10">
    <property type="match status" value="1"/>
</dbReference>
<dbReference type="PANTHER" id="PTHR12651">
    <property type="entry name" value="26S PROTEASOME NON-ATPASE REGULATORY SUBUNIT 9"/>
    <property type="match status" value="1"/>
</dbReference>
<accession>A0A0D0ALK0</accession>
<dbReference type="GO" id="GO:0070682">
    <property type="term" value="P:proteasome regulatory particle assembly"/>
    <property type="evidence" value="ECO:0007669"/>
    <property type="project" value="InterPro"/>
</dbReference>
<evidence type="ECO:0000256" key="1">
    <source>
        <dbReference type="ARBA" id="ARBA00023186"/>
    </source>
</evidence>
<keyword evidence="1" id="KW-0143">Chaperone</keyword>
<evidence type="ECO:0000313" key="7">
    <source>
        <dbReference type="Proteomes" id="UP000054485"/>
    </source>
</evidence>
<dbReference type="HOGENOM" id="CLU_073146_0_0_1"/>
<dbReference type="PANTHER" id="PTHR12651:SF1">
    <property type="entry name" value="26S PROTEASOME NON-ATPASE REGULATORY SUBUNIT 9"/>
    <property type="match status" value="1"/>
</dbReference>
<dbReference type="GO" id="GO:0005634">
    <property type="term" value="C:nucleus"/>
    <property type="evidence" value="ECO:0007669"/>
    <property type="project" value="TreeGrafter"/>
</dbReference>
<dbReference type="GO" id="GO:0005737">
    <property type="term" value="C:cytoplasm"/>
    <property type="evidence" value="ECO:0007669"/>
    <property type="project" value="TreeGrafter"/>
</dbReference>
<feature type="domain" description="Nas2 N-terminal" evidence="5">
    <location>
        <begin position="16"/>
        <end position="92"/>
    </location>
</feature>
<dbReference type="FunCoup" id="A0A0D0ALK0">
    <property type="interactions" value="699"/>
</dbReference>
<protein>
    <recommendedName>
        <fullName evidence="2">Probable 26S proteasome regulatory subunit p27</fullName>
    </recommendedName>
</protein>
<keyword evidence="3" id="KW-0175">Coiled coil</keyword>
<dbReference type="Gene3D" id="6.10.140.1710">
    <property type="match status" value="1"/>
</dbReference>
<dbReference type="InterPro" id="IPR024958">
    <property type="entry name" value="GRASP_PDZ"/>
</dbReference>
<dbReference type="EMBL" id="KN835364">
    <property type="protein sequence ID" value="KIK38984.1"/>
    <property type="molecule type" value="Genomic_DNA"/>
</dbReference>
<dbReference type="InterPro" id="IPR036034">
    <property type="entry name" value="PDZ_sf"/>
</dbReference>
<evidence type="ECO:0000256" key="2">
    <source>
        <dbReference type="ARBA" id="ARBA00068021"/>
    </source>
</evidence>
<gene>
    <name evidence="6" type="ORF">CY34DRAFT_808803</name>
</gene>
<dbReference type="STRING" id="930992.A0A0D0ALK0"/>
<reference evidence="7" key="2">
    <citation type="submission" date="2015-01" db="EMBL/GenBank/DDBJ databases">
        <title>Evolutionary Origins and Diversification of the Mycorrhizal Mutualists.</title>
        <authorList>
            <consortium name="DOE Joint Genome Institute"/>
            <consortium name="Mycorrhizal Genomics Consortium"/>
            <person name="Kohler A."/>
            <person name="Kuo A."/>
            <person name="Nagy L.G."/>
            <person name="Floudas D."/>
            <person name="Copeland A."/>
            <person name="Barry K.W."/>
            <person name="Cichocki N."/>
            <person name="Veneault-Fourrey C."/>
            <person name="LaButti K."/>
            <person name="Lindquist E.A."/>
            <person name="Lipzen A."/>
            <person name="Lundell T."/>
            <person name="Morin E."/>
            <person name="Murat C."/>
            <person name="Riley R."/>
            <person name="Ohm R."/>
            <person name="Sun H."/>
            <person name="Tunlid A."/>
            <person name="Henrissat B."/>
            <person name="Grigoriev I.V."/>
            <person name="Hibbett D.S."/>
            <person name="Martin F."/>
        </authorList>
    </citation>
    <scope>NUCLEOTIDE SEQUENCE [LARGE SCALE GENOMIC DNA]</scope>
    <source>
        <strain evidence="7">UH-Slu-Lm8-n1</strain>
    </source>
</reference>
<name>A0A0D0ALK0_9AGAM</name>
<dbReference type="Proteomes" id="UP000054485">
    <property type="component" value="Unassembled WGS sequence"/>
</dbReference>
<sequence>MGFMLPSPTNPREHARALMSQKENIEAELDAQFSILKVNNIDMTTPLVDREGFPRADVDLYAIRHARKRINELRNDYKALMSEIETALQAVYDPSTVGSSPVASQEVSQHASLSDSAESLVAFARVDGVAPNSPAAEAGLRREDLILKFGSLARSSFTANSLQPLADLVSVNENRELQVIISRSEETMSLKLIPRKGWGGRGMLGCHIVPHEP</sequence>
<proteinExistence type="predicted"/>
<dbReference type="InterPro" id="IPR035269">
    <property type="entry name" value="PSMD9"/>
</dbReference>
<evidence type="ECO:0000256" key="3">
    <source>
        <dbReference type="SAM" id="Coils"/>
    </source>
</evidence>
<dbReference type="OrthoDB" id="72325at2759"/>
<evidence type="ECO:0000259" key="5">
    <source>
        <dbReference type="Pfam" id="PF18265"/>
    </source>
</evidence>
<reference evidence="6 7" key="1">
    <citation type="submission" date="2014-04" db="EMBL/GenBank/DDBJ databases">
        <authorList>
            <consortium name="DOE Joint Genome Institute"/>
            <person name="Kuo A."/>
            <person name="Ruytinx J."/>
            <person name="Rineau F."/>
            <person name="Colpaert J."/>
            <person name="Kohler A."/>
            <person name="Nagy L.G."/>
            <person name="Floudas D."/>
            <person name="Copeland A."/>
            <person name="Barry K.W."/>
            <person name="Cichocki N."/>
            <person name="Veneault-Fourrey C."/>
            <person name="LaButti K."/>
            <person name="Lindquist E.A."/>
            <person name="Lipzen A."/>
            <person name="Lundell T."/>
            <person name="Morin E."/>
            <person name="Murat C."/>
            <person name="Sun H."/>
            <person name="Tunlid A."/>
            <person name="Henrissat B."/>
            <person name="Grigoriev I.V."/>
            <person name="Hibbett D.S."/>
            <person name="Martin F."/>
            <person name="Nordberg H.P."/>
            <person name="Cantor M.N."/>
            <person name="Hua S.X."/>
        </authorList>
    </citation>
    <scope>NUCLEOTIDE SEQUENCE [LARGE SCALE GENOMIC DNA]</scope>
    <source>
        <strain evidence="6 7">UH-Slu-Lm8-n1</strain>
    </source>
</reference>
<dbReference type="FunFam" id="2.30.42.10:FF:000107">
    <property type="entry name" value="26S proteasome non-ATPase regulatory subunit 9"/>
    <property type="match status" value="1"/>
</dbReference>
<organism evidence="6 7">
    <name type="scientific">Suillus luteus UH-Slu-Lm8-n1</name>
    <dbReference type="NCBI Taxonomy" id="930992"/>
    <lineage>
        <taxon>Eukaryota</taxon>
        <taxon>Fungi</taxon>
        <taxon>Dikarya</taxon>
        <taxon>Basidiomycota</taxon>
        <taxon>Agaricomycotina</taxon>
        <taxon>Agaricomycetes</taxon>
        <taxon>Agaricomycetidae</taxon>
        <taxon>Boletales</taxon>
        <taxon>Suillineae</taxon>
        <taxon>Suillaceae</taxon>
        <taxon>Suillus</taxon>
    </lineage>
</organism>
<keyword evidence="7" id="KW-1185">Reference proteome</keyword>
<dbReference type="SUPFAM" id="SSF50156">
    <property type="entry name" value="PDZ domain-like"/>
    <property type="match status" value="1"/>
</dbReference>
<evidence type="ECO:0000259" key="4">
    <source>
        <dbReference type="Pfam" id="PF04495"/>
    </source>
</evidence>
<dbReference type="InParanoid" id="A0A0D0ALK0"/>
<evidence type="ECO:0000313" key="6">
    <source>
        <dbReference type="EMBL" id="KIK38984.1"/>
    </source>
</evidence>
<dbReference type="Pfam" id="PF04495">
    <property type="entry name" value="GRASP55_65"/>
    <property type="match status" value="1"/>
</dbReference>
<feature type="coiled-coil region" evidence="3">
    <location>
        <begin position="63"/>
        <end position="90"/>
    </location>
</feature>
<dbReference type="AlphaFoldDB" id="A0A0D0ALK0"/>
<dbReference type="Pfam" id="PF18265">
    <property type="entry name" value="Nas2_N"/>
    <property type="match status" value="1"/>
</dbReference>